<evidence type="ECO:0000256" key="4">
    <source>
        <dbReference type="SAM" id="MobiDB-lite"/>
    </source>
</evidence>
<evidence type="ECO:0000256" key="2">
    <source>
        <dbReference type="ARBA" id="ARBA00023128"/>
    </source>
</evidence>
<keyword evidence="6" id="KW-1185">Reference proteome</keyword>
<evidence type="ECO:0000256" key="3">
    <source>
        <dbReference type="HAMAP-Rule" id="MF_03149"/>
    </source>
</evidence>
<dbReference type="GO" id="GO:0050567">
    <property type="term" value="F:glutaminyl-tRNA synthase (glutamine-hydrolyzing) activity"/>
    <property type="evidence" value="ECO:0007669"/>
    <property type="project" value="UniProtKB-UniRule"/>
</dbReference>
<dbReference type="GO" id="GO:0006450">
    <property type="term" value="P:regulation of translational fidelity"/>
    <property type="evidence" value="ECO:0007669"/>
    <property type="project" value="InterPro"/>
</dbReference>
<sequence>MFVSTVRVWGMLRCFVVARRLAPRSFSSLQPTPVSSVATGSANRTWLERRLQHRTKVPQQPHRSTEPADGNQQSAPVVISQQTVRLLERLSLVDLDSQEALGTLQDSIEFASRILPIATDGVEPLYSVLEREKLALRPDTVDDGDRQTEVLQNATITEEEYFVAPPGNIPLEQGERA</sequence>
<keyword evidence="3" id="KW-0648">Protein biosynthesis</keyword>
<name>A0A182TX83_9DIPT</name>
<dbReference type="AlphaFoldDB" id="A0A182TX83"/>
<dbReference type="EnsemblMetazoa" id="AMEC009950-RA">
    <property type="protein sequence ID" value="AMEC009950-PA"/>
    <property type="gene ID" value="AMEC009950"/>
</dbReference>
<keyword evidence="1 3" id="KW-0547">Nucleotide-binding</keyword>
<proteinExistence type="inferred from homology"/>
<comment type="catalytic activity">
    <reaction evidence="3">
        <text>L-glutamyl-tRNA(Gln) + L-glutamine + ATP + H2O = L-glutaminyl-tRNA(Gln) + L-glutamate + ADP + phosphate + H(+)</text>
        <dbReference type="Rhea" id="RHEA:17521"/>
        <dbReference type="Rhea" id="RHEA-COMP:9681"/>
        <dbReference type="Rhea" id="RHEA-COMP:9684"/>
        <dbReference type="ChEBI" id="CHEBI:15377"/>
        <dbReference type="ChEBI" id="CHEBI:15378"/>
        <dbReference type="ChEBI" id="CHEBI:29985"/>
        <dbReference type="ChEBI" id="CHEBI:30616"/>
        <dbReference type="ChEBI" id="CHEBI:43474"/>
        <dbReference type="ChEBI" id="CHEBI:58359"/>
        <dbReference type="ChEBI" id="CHEBI:78520"/>
        <dbReference type="ChEBI" id="CHEBI:78521"/>
        <dbReference type="ChEBI" id="CHEBI:456216"/>
    </reaction>
</comment>
<reference evidence="6" key="1">
    <citation type="submission" date="2014-01" db="EMBL/GenBank/DDBJ databases">
        <title>The Genome Sequence of Anopheles melas CM1001059_A (V2).</title>
        <authorList>
            <consortium name="The Broad Institute Genomics Platform"/>
            <person name="Neafsey D.E."/>
            <person name="Besansky N."/>
            <person name="Howell P."/>
            <person name="Walton C."/>
            <person name="Young S.K."/>
            <person name="Zeng Q."/>
            <person name="Gargeya S."/>
            <person name="Fitzgerald M."/>
            <person name="Haas B."/>
            <person name="Abouelleil A."/>
            <person name="Allen A.W."/>
            <person name="Alvarado L."/>
            <person name="Arachchi H.M."/>
            <person name="Berlin A.M."/>
            <person name="Chapman S.B."/>
            <person name="Gainer-Dewar J."/>
            <person name="Goldberg J."/>
            <person name="Griggs A."/>
            <person name="Gujja S."/>
            <person name="Hansen M."/>
            <person name="Howarth C."/>
            <person name="Imamovic A."/>
            <person name="Ireland A."/>
            <person name="Larimer J."/>
            <person name="McCowan C."/>
            <person name="Murphy C."/>
            <person name="Pearson M."/>
            <person name="Poon T.W."/>
            <person name="Priest M."/>
            <person name="Roberts A."/>
            <person name="Saif S."/>
            <person name="Shea T."/>
            <person name="Sisk P."/>
            <person name="Sykes S."/>
            <person name="Wortman J."/>
            <person name="Nusbaum C."/>
            <person name="Birren B."/>
        </authorList>
    </citation>
    <scope>NUCLEOTIDE SEQUENCE [LARGE SCALE GENOMIC DNA]</scope>
    <source>
        <strain evidence="6">CM1001059</strain>
    </source>
</reference>
<dbReference type="GO" id="GO:0030956">
    <property type="term" value="C:glutamyl-tRNA(Gln) amidotransferase complex"/>
    <property type="evidence" value="ECO:0007669"/>
    <property type="project" value="UniProtKB-UniRule"/>
</dbReference>
<comment type="subunit">
    <text evidence="3">Subunit of the heterotrimeric GatCAB amidotransferase (AdT) complex, composed of A, B and C subunits.</text>
</comment>
<dbReference type="HAMAP" id="MF_00122">
    <property type="entry name" value="GatC"/>
    <property type="match status" value="1"/>
</dbReference>
<dbReference type="PANTHER" id="PTHR15004:SF0">
    <property type="entry name" value="GLUTAMYL-TRNA(GLN) AMIDOTRANSFERASE SUBUNIT C, MITOCHONDRIAL"/>
    <property type="match status" value="1"/>
</dbReference>
<dbReference type="InterPro" id="IPR003837">
    <property type="entry name" value="GatC"/>
</dbReference>
<dbReference type="GO" id="GO:0070681">
    <property type="term" value="P:glutaminyl-tRNAGln biosynthesis via transamidation"/>
    <property type="evidence" value="ECO:0007669"/>
    <property type="project" value="UniProtKB-UniRule"/>
</dbReference>
<reference evidence="5" key="2">
    <citation type="submission" date="2020-05" db="UniProtKB">
        <authorList>
            <consortium name="EnsemblMetazoa"/>
        </authorList>
    </citation>
    <scope>IDENTIFICATION</scope>
    <source>
        <strain evidence="5">CM1001059</strain>
    </source>
</reference>
<feature type="region of interest" description="Disordered" evidence="4">
    <location>
        <begin position="53"/>
        <end position="74"/>
    </location>
</feature>
<keyword evidence="3" id="KW-0436">Ligase</keyword>
<keyword evidence="2 3" id="KW-0496">Mitochondrion</keyword>
<dbReference type="SUPFAM" id="SSF141000">
    <property type="entry name" value="Glu-tRNAGln amidotransferase C subunit"/>
    <property type="match status" value="1"/>
</dbReference>
<dbReference type="Pfam" id="PF02686">
    <property type="entry name" value="GatC"/>
    <property type="match status" value="1"/>
</dbReference>
<dbReference type="GO" id="GO:0005524">
    <property type="term" value="F:ATP binding"/>
    <property type="evidence" value="ECO:0007669"/>
    <property type="project" value="UniProtKB-KW"/>
</dbReference>
<evidence type="ECO:0000313" key="6">
    <source>
        <dbReference type="Proteomes" id="UP000075902"/>
    </source>
</evidence>
<dbReference type="GO" id="GO:0032543">
    <property type="term" value="P:mitochondrial translation"/>
    <property type="evidence" value="ECO:0007669"/>
    <property type="project" value="UniProtKB-UniRule"/>
</dbReference>
<evidence type="ECO:0000313" key="5">
    <source>
        <dbReference type="EnsemblMetazoa" id="AMEC009950-PA"/>
    </source>
</evidence>
<dbReference type="Proteomes" id="UP000075902">
    <property type="component" value="Unassembled WGS sequence"/>
</dbReference>
<keyword evidence="3" id="KW-0067">ATP-binding</keyword>
<evidence type="ECO:0000256" key="1">
    <source>
        <dbReference type="ARBA" id="ARBA00022741"/>
    </source>
</evidence>
<organism evidence="5 6">
    <name type="scientific">Anopheles melas</name>
    <dbReference type="NCBI Taxonomy" id="34690"/>
    <lineage>
        <taxon>Eukaryota</taxon>
        <taxon>Metazoa</taxon>
        <taxon>Ecdysozoa</taxon>
        <taxon>Arthropoda</taxon>
        <taxon>Hexapoda</taxon>
        <taxon>Insecta</taxon>
        <taxon>Pterygota</taxon>
        <taxon>Neoptera</taxon>
        <taxon>Endopterygota</taxon>
        <taxon>Diptera</taxon>
        <taxon>Nematocera</taxon>
        <taxon>Culicoidea</taxon>
        <taxon>Culicidae</taxon>
        <taxon>Anophelinae</taxon>
        <taxon>Anopheles</taxon>
    </lineage>
</organism>
<dbReference type="PANTHER" id="PTHR15004">
    <property type="entry name" value="GLUTAMYL-TRNA(GLN) AMIDOTRANSFERASE SUBUNIT C, MITOCHONDRIAL"/>
    <property type="match status" value="1"/>
</dbReference>
<protein>
    <recommendedName>
        <fullName evidence="3">Glutamyl-tRNA(Gln) amidotransferase subunit C, mitochondrial</fullName>
        <shortName evidence="3">Glu-AdT subunit C</shortName>
        <ecNumber evidence="3">6.3.5.-</ecNumber>
    </recommendedName>
</protein>
<dbReference type="InterPro" id="IPR036113">
    <property type="entry name" value="Asp/Glu-ADT_sf_sub_c"/>
</dbReference>
<comment type="similarity">
    <text evidence="3">Belongs to the GatC family.</text>
</comment>
<dbReference type="GO" id="GO:0005739">
    <property type="term" value="C:mitochondrion"/>
    <property type="evidence" value="ECO:0007669"/>
    <property type="project" value="UniProtKB-SubCell"/>
</dbReference>
<dbReference type="EC" id="6.3.5.-" evidence="3"/>
<comment type="subcellular location">
    <subcellularLocation>
        <location evidence="3">Mitochondrion</location>
    </subcellularLocation>
</comment>
<dbReference type="VEuPathDB" id="VectorBase:AMEC009950"/>
<dbReference type="STRING" id="34690.A0A182TX83"/>
<accession>A0A182TX83</accession>
<comment type="function">
    <text evidence="3">Allows the formation of correctly charged Gln-tRNA(Gln) through the transamidation of misacylated Glu-tRNA(Gln) in the mitochondria. The reaction takes place in the presence of glutamine and ATP through an activated gamma-phospho-Glu-tRNA(Gln).</text>
</comment>